<gene>
    <name evidence="2" type="ORF">VV02_02195</name>
</gene>
<dbReference type="KEGG" id="lmoi:VV02_02195"/>
<name>A0A0K1JE22_9MICO</name>
<evidence type="ECO:0000259" key="1">
    <source>
        <dbReference type="Pfam" id="PF12680"/>
    </source>
</evidence>
<dbReference type="EMBL" id="CP011112">
    <property type="protein sequence ID" value="AKU14954.1"/>
    <property type="molecule type" value="Genomic_DNA"/>
</dbReference>
<reference evidence="2 3" key="1">
    <citation type="submission" date="2015-03" db="EMBL/GenBank/DDBJ databases">
        <title>Luteipulveratus halotolerans sp. nov., a novel actinobacterium (Dermacoccaceae) from Sarawak, Malaysia.</title>
        <authorList>
            <person name="Juboi H."/>
            <person name="Basik A."/>
            <person name="Shamsul S.S."/>
            <person name="Arnold P."/>
            <person name="Schmitt E.K."/>
            <person name="Sanglier J.-J."/>
            <person name="Yeo T."/>
        </authorList>
    </citation>
    <scope>NUCLEOTIDE SEQUENCE [LARGE SCALE GENOMIC DNA]</scope>
    <source>
        <strain evidence="2 3">MN07-A0370</strain>
    </source>
</reference>
<dbReference type="Pfam" id="PF12680">
    <property type="entry name" value="SnoaL_2"/>
    <property type="match status" value="1"/>
</dbReference>
<feature type="domain" description="SnoaL-like" evidence="1">
    <location>
        <begin position="11"/>
        <end position="70"/>
    </location>
</feature>
<organism evidence="2 3">
    <name type="scientific">Luteipulveratus mongoliensis</name>
    <dbReference type="NCBI Taxonomy" id="571913"/>
    <lineage>
        <taxon>Bacteria</taxon>
        <taxon>Bacillati</taxon>
        <taxon>Actinomycetota</taxon>
        <taxon>Actinomycetes</taxon>
        <taxon>Micrococcales</taxon>
        <taxon>Dermacoccaceae</taxon>
        <taxon>Luteipulveratus</taxon>
    </lineage>
</organism>
<dbReference type="Proteomes" id="UP000066480">
    <property type="component" value="Chromosome"/>
</dbReference>
<evidence type="ECO:0000313" key="3">
    <source>
        <dbReference type="Proteomes" id="UP000066480"/>
    </source>
</evidence>
<dbReference type="InterPro" id="IPR037401">
    <property type="entry name" value="SnoaL-like"/>
</dbReference>
<dbReference type="InterPro" id="IPR032710">
    <property type="entry name" value="NTF2-like_dom_sf"/>
</dbReference>
<evidence type="ECO:0000313" key="2">
    <source>
        <dbReference type="EMBL" id="AKU14954.1"/>
    </source>
</evidence>
<dbReference type="RefSeq" id="WP_052589516.1">
    <property type="nucleotide sequence ID" value="NZ_CP011112.1"/>
</dbReference>
<dbReference type="STRING" id="571913.VV02_02195"/>
<accession>A0A0K1JE22</accession>
<dbReference type="Gene3D" id="3.10.450.50">
    <property type="match status" value="1"/>
</dbReference>
<keyword evidence="3" id="KW-1185">Reference proteome</keyword>
<dbReference type="OrthoDB" id="1163083at2"/>
<proteinExistence type="predicted"/>
<sequence>MTNHDSDPAGRFRAGVEARDIDAIAATLAPEVRLYSPVKFRPFEGRADVVELLGVLLRTFETFRYVGQLAGPVEPAAGRVGEALAGPYRDQGTDAQVLIFRATVQGKEIHGMDLLHVGLSGLIEEITVMVRPLSATQTLGEAVLANFAAPTLVE</sequence>
<dbReference type="AlphaFoldDB" id="A0A0K1JE22"/>
<protein>
    <recommendedName>
        <fullName evidence="1">SnoaL-like domain-containing protein</fullName>
    </recommendedName>
</protein>
<dbReference type="SUPFAM" id="SSF54427">
    <property type="entry name" value="NTF2-like"/>
    <property type="match status" value="1"/>
</dbReference>